<dbReference type="InterPro" id="IPR013882">
    <property type="entry name" value="Ctp1_C"/>
</dbReference>
<evidence type="ECO:0000259" key="5">
    <source>
        <dbReference type="Pfam" id="PF08573"/>
    </source>
</evidence>
<dbReference type="PANTHER" id="PTHR15107">
    <property type="entry name" value="RETINOBLASTOMA BINDING PROTEIN 8"/>
    <property type="match status" value="1"/>
</dbReference>
<dbReference type="RefSeq" id="XP_002731259.1">
    <property type="nucleotide sequence ID" value="XM_002731213.2"/>
</dbReference>
<feature type="region of interest" description="Disordered" evidence="4">
    <location>
        <begin position="365"/>
        <end position="440"/>
    </location>
</feature>
<accession>A0ABM0GJK3</accession>
<protein>
    <submittedName>
        <fullName evidence="7">Uncharacterized protein LOC100375656</fullName>
    </submittedName>
</protein>
<evidence type="ECO:0000256" key="1">
    <source>
        <dbReference type="ARBA" id="ARBA00004123"/>
    </source>
</evidence>
<feature type="domain" description="DNA endonuclease activator Ctp1 C-terminal" evidence="5">
    <location>
        <begin position="788"/>
        <end position="817"/>
    </location>
</feature>
<sequence>SQKCKRCEHLEVEFNKERNQWLQLIEEKEHKICTLETKAQNLEKKTNDHDTNVMKTSPVGMSDEESQTFGRINKPVHNKLSMNKDRKKVRYEESKKISPDGRLLEGRNIEINKYDGKGKMGNFKIKQECLDSSERSQLCLNNRGIVSVPDSCEPDTCTGWTQEMKYLPRKLDIQDTQDVRGIRKPSARILVTDTCYQDTMSMSPVIAGNLELSKGRRVKLRRDRFDDLRDGLQLAAVPETLDVNIDSPEPLSLLICSPTSTSTPAVERCRVSMEHDKTSLLKRVVEKLSRSDNRKSSDLEHLNMLTPIQLNESQNIAARLPSSMFTAEKLQNPECEIVQRLQFDEVPGNNDYTVVTQRDSRLSFLGNDESHPSPLLLKPLVPRHHNNGKFNLSSDVSEHSSPTKKSQSPPGKENSPIPKEKFSQEKWVQNPKKRQLQWEHDAIDTDETCVTEPAQKYSKGSEDQDCFCDDETERMTRNKIKRKNGLCDTKKKRTSRKKTAKLVQSTLTQTFGGDINKMNNDVAMDMHFEDKTFKDKFTASNIEFKKPVSPRIVNKKTDTKAVCGTNMEMNSDENFTMPCVMNGSLDPALQLSELEEDSDLLLQGCKSPTFDKSNCKGRIFLGDIESESLLCSKLANCSESLKFGAVDNNHLRGCDAEDTDMTYITQKTGVHDGLAHSKKNKKEKTNLSKESTADDSCADMFGSSHDNNGEKNDVTDVYNNDDSHHNYDNQSLETSFDRVPKSNTSLNYKHVEVVRKKDARKKLKGFNCKQCEEYFGGLDLNDEEKLERMKFCSRHRGKHTPPSTPEHYWELDMPSTQTCVERGYMKTANEKEPGRKRRRQPYQQKF</sequence>
<evidence type="ECO:0000256" key="2">
    <source>
        <dbReference type="ARBA" id="ARBA00022763"/>
    </source>
</evidence>
<feature type="non-terminal residue" evidence="7">
    <location>
        <position position="1"/>
    </location>
</feature>
<gene>
    <name evidence="7" type="primary">LOC100375656</name>
</gene>
<organism evidence="6 7">
    <name type="scientific">Saccoglossus kowalevskii</name>
    <name type="common">Acorn worm</name>
    <dbReference type="NCBI Taxonomy" id="10224"/>
    <lineage>
        <taxon>Eukaryota</taxon>
        <taxon>Metazoa</taxon>
        <taxon>Hemichordata</taxon>
        <taxon>Enteropneusta</taxon>
        <taxon>Harrimaniidae</taxon>
        <taxon>Saccoglossus</taxon>
    </lineage>
</organism>
<dbReference type="Proteomes" id="UP000694865">
    <property type="component" value="Unplaced"/>
</dbReference>
<keyword evidence="6" id="KW-1185">Reference proteome</keyword>
<feature type="region of interest" description="Disordered" evidence="4">
    <location>
        <begin position="826"/>
        <end position="846"/>
    </location>
</feature>
<keyword evidence="2" id="KW-0227">DNA damage</keyword>
<feature type="compositionally biased region" description="Polar residues" evidence="4">
    <location>
        <begin position="388"/>
        <end position="409"/>
    </location>
</feature>
<evidence type="ECO:0000256" key="4">
    <source>
        <dbReference type="SAM" id="MobiDB-lite"/>
    </source>
</evidence>
<dbReference type="InterPro" id="IPR033316">
    <property type="entry name" value="RBBP8-like"/>
</dbReference>
<name>A0ABM0GJK3_SACKO</name>
<keyword evidence="3" id="KW-0539">Nucleus</keyword>
<dbReference type="PANTHER" id="PTHR15107:SF0">
    <property type="entry name" value="DNA ENDONUCLEASE ACTIVATOR CTP1 C-TERMINAL DOMAIN-CONTAINING PROTEIN"/>
    <property type="match status" value="1"/>
</dbReference>
<dbReference type="GeneID" id="100375656"/>
<comment type="subcellular location">
    <subcellularLocation>
        <location evidence="1">Nucleus</location>
    </subcellularLocation>
</comment>
<evidence type="ECO:0000256" key="3">
    <source>
        <dbReference type="ARBA" id="ARBA00023242"/>
    </source>
</evidence>
<dbReference type="Pfam" id="PF08573">
    <property type="entry name" value="SAE2"/>
    <property type="match status" value="1"/>
</dbReference>
<evidence type="ECO:0000313" key="6">
    <source>
        <dbReference type="Proteomes" id="UP000694865"/>
    </source>
</evidence>
<evidence type="ECO:0000313" key="7">
    <source>
        <dbReference type="RefSeq" id="XP_002731259.1"/>
    </source>
</evidence>
<feature type="region of interest" description="Disordered" evidence="4">
    <location>
        <begin position="674"/>
        <end position="714"/>
    </location>
</feature>
<reference evidence="7" key="1">
    <citation type="submission" date="2025-08" db="UniProtKB">
        <authorList>
            <consortium name="RefSeq"/>
        </authorList>
    </citation>
    <scope>IDENTIFICATION</scope>
    <source>
        <tissue evidence="7">Testes</tissue>
    </source>
</reference>
<proteinExistence type="predicted"/>